<reference evidence="7 8" key="1">
    <citation type="journal article" date="2016" name="Sci. Rep.">
        <title>Complete genome sequence and transcriptomic analysis of a novel marine strain Bacillus weihaiensis reveals the mechanism of brown algae degradation.</title>
        <authorList>
            <person name="Zhu Y."/>
            <person name="Chen P."/>
            <person name="Bao Y."/>
            <person name="Men Y."/>
            <person name="Zeng Y."/>
            <person name="Yang J."/>
            <person name="Sun J."/>
            <person name="Sun Y."/>
        </authorList>
    </citation>
    <scope>NUCLEOTIDE SEQUENCE [LARGE SCALE GENOMIC DNA]</scope>
    <source>
        <strain evidence="7 8">Alg07</strain>
    </source>
</reference>
<dbReference type="RefSeq" id="WP_072581286.1">
    <property type="nucleotide sequence ID" value="NZ_CP016020.1"/>
</dbReference>
<proteinExistence type="inferred from homology"/>
<dbReference type="Pfam" id="PF01979">
    <property type="entry name" value="Amidohydro_1"/>
    <property type="match status" value="1"/>
</dbReference>
<comment type="similarity">
    <text evidence="1">Belongs to the metallo-dependent hydrolases superfamily. Adenine deaminase family.</text>
</comment>
<dbReference type="InterPro" id="IPR006680">
    <property type="entry name" value="Amidohydro-rel"/>
</dbReference>
<keyword evidence="8" id="KW-1185">Reference proteome</keyword>
<evidence type="ECO:0000313" key="8">
    <source>
        <dbReference type="Proteomes" id="UP000181936"/>
    </source>
</evidence>
<dbReference type="Proteomes" id="UP000181936">
    <property type="component" value="Chromosome"/>
</dbReference>
<dbReference type="STRING" id="1547283.A9C19_18070"/>
<comment type="catalytic activity">
    <reaction evidence="4">
        <text>adenine + H2O + H(+) = hypoxanthine + NH4(+)</text>
        <dbReference type="Rhea" id="RHEA:23688"/>
        <dbReference type="ChEBI" id="CHEBI:15377"/>
        <dbReference type="ChEBI" id="CHEBI:15378"/>
        <dbReference type="ChEBI" id="CHEBI:16708"/>
        <dbReference type="ChEBI" id="CHEBI:17368"/>
        <dbReference type="ChEBI" id="CHEBI:28938"/>
        <dbReference type="EC" id="3.5.4.2"/>
    </reaction>
</comment>
<dbReference type="SUPFAM" id="SSF51338">
    <property type="entry name" value="Composite domain of metallo-dependent hydrolases"/>
    <property type="match status" value="1"/>
</dbReference>
<keyword evidence="3" id="KW-0378">Hydrolase</keyword>
<dbReference type="KEGG" id="bwh:A9C19_18070"/>
<accession>A0A1L3MVW5</accession>
<dbReference type="SUPFAM" id="SSF51556">
    <property type="entry name" value="Metallo-dependent hydrolases"/>
    <property type="match status" value="1"/>
</dbReference>
<dbReference type="GO" id="GO:0000034">
    <property type="term" value="F:adenine deaminase activity"/>
    <property type="evidence" value="ECO:0007669"/>
    <property type="project" value="UniProtKB-EC"/>
</dbReference>
<sequence length="580" mass="66421">MPQKKFKWKNNQIRQQIDVLTNTLAPTIVLKNATYLNSFLRQWVKANIWILDDRIIYVGKNLPGQLAECEVIDCSTKVIVPGYIDPHVHPFQLYNPHTLAKYVSQTGTTTFINDNLFLLLYSQKKKALTLLDDLEQLPYHFYWWARFDLQTEVHAEDTIFSHDFVKKWLEHDAVIQGGELTGWPKLADGDDWLLYWLQETKRQGKRMEGHFPGASVNTLTKMKLFGVDSDHESMTGKDVMRRLRLGYTAALRHSSIRPDLQKLLKEIQDEGLTTYDHLYYTTDGATPAFYQKGMINQCIDIALEYNVPAIDAYHMASFNIAKYYRIDDQIGSISPGKIATLNILESIDEPNPSSVLSKGVWLRKNHEVVQDEHEVNWGDYGLQEATFSWDLTIDDLQFSMPLGMKMRNAVIMEPYSITLDSSIPEISYDHDESFLALIDRNGEWRINTFIKGFAKQIQGFASSYSTTGDVIVIGKNKSEMIAACKRMKEIGGGIVLTENGKVIFELPLVLNGGASGDELPIVMKKQNELMRLLKERGYPFDDPIYSLLFLSSTHLPYIRMTPRGIFDVMKKTVLFPSIMR</sequence>
<feature type="domain" description="Adenine deaminase C-terminal" evidence="6">
    <location>
        <begin position="425"/>
        <end position="571"/>
    </location>
</feature>
<dbReference type="EC" id="3.5.4.2" evidence="2"/>
<evidence type="ECO:0000256" key="2">
    <source>
        <dbReference type="ARBA" id="ARBA00012782"/>
    </source>
</evidence>
<dbReference type="EMBL" id="CP016020">
    <property type="protein sequence ID" value="APH06486.1"/>
    <property type="molecule type" value="Genomic_DNA"/>
</dbReference>
<dbReference type="InterPro" id="IPR026912">
    <property type="entry name" value="Adenine_deam_C"/>
</dbReference>
<dbReference type="OrthoDB" id="9775607at2"/>
<feature type="domain" description="Amidohydrolase-related" evidence="5">
    <location>
        <begin position="78"/>
        <end position="361"/>
    </location>
</feature>
<evidence type="ECO:0000259" key="6">
    <source>
        <dbReference type="Pfam" id="PF13382"/>
    </source>
</evidence>
<dbReference type="Gene3D" id="2.30.40.10">
    <property type="entry name" value="Urease, subunit C, domain 1"/>
    <property type="match status" value="1"/>
</dbReference>
<dbReference type="Gene3D" id="3.20.20.140">
    <property type="entry name" value="Metal-dependent hydrolases"/>
    <property type="match status" value="1"/>
</dbReference>
<evidence type="ECO:0000256" key="3">
    <source>
        <dbReference type="ARBA" id="ARBA00022801"/>
    </source>
</evidence>
<evidence type="ECO:0000256" key="1">
    <source>
        <dbReference type="ARBA" id="ARBA00006773"/>
    </source>
</evidence>
<name>A0A1L3MVW5_9BACI</name>
<evidence type="ECO:0000259" key="5">
    <source>
        <dbReference type="Pfam" id="PF01979"/>
    </source>
</evidence>
<evidence type="ECO:0000313" key="7">
    <source>
        <dbReference type="EMBL" id="APH06486.1"/>
    </source>
</evidence>
<dbReference type="PANTHER" id="PTHR11113:SF6">
    <property type="entry name" value="ADENINE DEAMINASE YERA-RELATED"/>
    <property type="match status" value="1"/>
</dbReference>
<evidence type="ECO:0000256" key="4">
    <source>
        <dbReference type="ARBA" id="ARBA00047720"/>
    </source>
</evidence>
<dbReference type="AlphaFoldDB" id="A0A1L3MVW5"/>
<gene>
    <name evidence="7" type="ORF">A9C19_18070</name>
</gene>
<organism evidence="7 8">
    <name type="scientific">Bacillus weihaiensis</name>
    <dbReference type="NCBI Taxonomy" id="1547283"/>
    <lineage>
        <taxon>Bacteria</taxon>
        <taxon>Bacillati</taxon>
        <taxon>Bacillota</taxon>
        <taxon>Bacilli</taxon>
        <taxon>Bacillales</taxon>
        <taxon>Bacillaceae</taxon>
        <taxon>Bacillus</taxon>
    </lineage>
</organism>
<protein>
    <recommendedName>
        <fullName evidence="2">adenine deaminase</fullName>
        <ecNumber evidence="2">3.5.4.2</ecNumber>
    </recommendedName>
</protein>
<dbReference type="InterPro" id="IPR011059">
    <property type="entry name" value="Metal-dep_hydrolase_composite"/>
</dbReference>
<dbReference type="Pfam" id="PF13382">
    <property type="entry name" value="Adenine_deam_C"/>
    <property type="match status" value="1"/>
</dbReference>
<dbReference type="PANTHER" id="PTHR11113">
    <property type="entry name" value="N-ACETYLGLUCOSAMINE-6-PHOSPHATE DEACETYLASE"/>
    <property type="match status" value="1"/>
</dbReference>
<dbReference type="InterPro" id="IPR032466">
    <property type="entry name" value="Metal_Hydrolase"/>
</dbReference>